<evidence type="ECO:0000313" key="1">
    <source>
        <dbReference type="EMBL" id="KAL1121938.1"/>
    </source>
</evidence>
<protein>
    <submittedName>
        <fullName evidence="1">Uncharacterized protein</fullName>
    </submittedName>
</protein>
<comment type="caution">
    <text evidence="1">The sequence shown here is derived from an EMBL/GenBank/DDBJ whole genome shotgun (WGS) entry which is preliminary data.</text>
</comment>
<proteinExistence type="predicted"/>
<sequence length="177" mass="20116">MVLYGTILLASFYKSGVFSFVRQTTLAILDKLDIDSEKPTEEEVARTFGYEEDFLAGRLTAWQKVKPKVWSMFDEPYSSIGAKVSTQHFVLLPTNHVGGCGKKHREDASRPAAFTGALPQFAPLSLYFQRMGLVFTAQTHYRAFRLNWERVVSLHATLRGKNGREEGYQEKETERDG</sequence>
<gene>
    <name evidence="1" type="ORF">AAG570_003346</name>
</gene>
<reference evidence="1 2" key="1">
    <citation type="submission" date="2024-07" db="EMBL/GenBank/DDBJ databases">
        <title>Chromosome-level genome assembly of the water stick insect Ranatra chinensis (Heteroptera: Nepidae).</title>
        <authorList>
            <person name="Liu X."/>
        </authorList>
    </citation>
    <scope>NUCLEOTIDE SEQUENCE [LARGE SCALE GENOMIC DNA]</scope>
    <source>
        <strain evidence="1">Cailab_2021Rc</strain>
        <tissue evidence="1">Muscle</tissue>
    </source>
</reference>
<evidence type="ECO:0000313" key="2">
    <source>
        <dbReference type="Proteomes" id="UP001558652"/>
    </source>
</evidence>
<name>A0ABD0Y3E7_9HEMI</name>
<keyword evidence="2" id="KW-1185">Reference proteome</keyword>
<accession>A0ABD0Y3E7</accession>
<organism evidence="1 2">
    <name type="scientific">Ranatra chinensis</name>
    <dbReference type="NCBI Taxonomy" id="642074"/>
    <lineage>
        <taxon>Eukaryota</taxon>
        <taxon>Metazoa</taxon>
        <taxon>Ecdysozoa</taxon>
        <taxon>Arthropoda</taxon>
        <taxon>Hexapoda</taxon>
        <taxon>Insecta</taxon>
        <taxon>Pterygota</taxon>
        <taxon>Neoptera</taxon>
        <taxon>Paraneoptera</taxon>
        <taxon>Hemiptera</taxon>
        <taxon>Heteroptera</taxon>
        <taxon>Panheteroptera</taxon>
        <taxon>Nepomorpha</taxon>
        <taxon>Nepidae</taxon>
        <taxon>Ranatrinae</taxon>
        <taxon>Ranatra</taxon>
    </lineage>
</organism>
<dbReference type="AlphaFoldDB" id="A0ABD0Y3E7"/>
<dbReference type="EMBL" id="JBFDAA010000014">
    <property type="protein sequence ID" value="KAL1121938.1"/>
    <property type="molecule type" value="Genomic_DNA"/>
</dbReference>
<dbReference type="Proteomes" id="UP001558652">
    <property type="component" value="Unassembled WGS sequence"/>
</dbReference>